<dbReference type="InterPro" id="IPR024909">
    <property type="entry name" value="Cys-tRNA/MSH_ligase"/>
</dbReference>
<feature type="short sequence motif" description="'KMSKS' region" evidence="10">
    <location>
        <begin position="280"/>
        <end position="284"/>
    </location>
</feature>
<evidence type="ECO:0000256" key="9">
    <source>
        <dbReference type="ARBA" id="ARBA00023146"/>
    </source>
</evidence>
<feature type="binding site" evidence="10">
    <location>
        <position position="251"/>
    </location>
    <ligand>
        <name>Zn(2+)</name>
        <dbReference type="ChEBI" id="CHEBI:29105"/>
    </ligand>
</feature>
<comment type="subcellular location">
    <subcellularLocation>
        <location evidence="10">Cytoplasm</location>
    </subcellularLocation>
</comment>
<dbReference type="EMBL" id="UZWD01000028">
    <property type="protein sequence ID" value="VDS05203.1"/>
    <property type="molecule type" value="Genomic_DNA"/>
</dbReference>
<keyword evidence="5 10" id="KW-0547">Nucleotide-binding</keyword>
<dbReference type="AlphaFoldDB" id="A0A447ICL8"/>
<feature type="binding site" evidence="10">
    <location>
        <position position="247"/>
    </location>
    <ligand>
        <name>Zn(2+)</name>
        <dbReference type="ChEBI" id="CHEBI:29105"/>
    </ligand>
</feature>
<dbReference type="PRINTS" id="PR00983">
    <property type="entry name" value="TRNASYNTHCYS"/>
</dbReference>
<keyword evidence="4 10" id="KW-0479">Metal-binding</keyword>
<keyword evidence="3 10" id="KW-0436">Ligase</keyword>
<dbReference type="GO" id="GO:0005829">
    <property type="term" value="C:cytosol"/>
    <property type="evidence" value="ECO:0007669"/>
    <property type="project" value="TreeGrafter"/>
</dbReference>
<evidence type="ECO:0000256" key="6">
    <source>
        <dbReference type="ARBA" id="ARBA00022833"/>
    </source>
</evidence>
<name>A0A447ICL8_9HYPH</name>
<feature type="binding site" evidence="10">
    <location>
        <position position="222"/>
    </location>
    <ligand>
        <name>Zn(2+)</name>
        <dbReference type="ChEBI" id="CHEBI:29105"/>
    </ligand>
</feature>
<dbReference type="Pfam" id="PF01406">
    <property type="entry name" value="tRNA-synt_1e"/>
    <property type="match status" value="1"/>
</dbReference>
<dbReference type="GO" id="GO:0008270">
    <property type="term" value="F:zinc ion binding"/>
    <property type="evidence" value="ECO:0007669"/>
    <property type="project" value="UniProtKB-UniRule"/>
</dbReference>
<evidence type="ECO:0000256" key="7">
    <source>
        <dbReference type="ARBA" id="ARBA00022840"/>
    </source>
</evidence>
<evidence type="ECO:0000256" key="8">
    <source>
        <dbReference type="ARBA" id="ARBA00022917"/>
    </source>
</evidence>
<reference evidence="12 13" key="1">
    <citation type="submission" date="2018-12" db="EMBL/GenBank/DDBJ databases">
        <authorList>
            <person name="Criscuolo A."/>
        </authorList>
    </citation>
    <scope>NUCLEOTIDE SEQUENCE [LARGE SCALE GENOMIC DNA]</scope>
    <source>
        <strain evidence="12">ACIP1116281</strain>
    </source>
</reference>
<evidence type="ECO:0000256" key="1">
    <source>
        <dbReference type="ARBA" id="ARBA00005594"/>
    </source>
</evidence>
<evidence type="ECO:0000313" key="12">
    <source>
        <dbReference type="EMBL" id="VDS05203.1"/>
    </source>
</evidence>
<keyword evidence="10" id="KW-0963">Cytoplasm</keyword>
<keyword evidence="9 10" id="KW-0030">Aminoacyl-tRNA synthetase</keyword>
<protein>
    <recommendedName>
        <fullName evidence="10">Cysteine--tRNA ligase</fullName>
        <ecNumber evidence="10">6.1.1.16</ecNumber>
    </recommendedName>
    <alternativeName>
        <fullName evidence="10">Cysteinyl-tRNA synthetase</fullName>
        <shortName evidence="10">CysRS</shortName>
    </alternativeName>
</protein>
<keyword evidence="13" id="KW-1185">Reference proteome</keyword>
<dbReference type="EC" id="6.1.1.16" evidence="10"/>
<proteinExistence type="inferred from homology"/>
<evidence type="ECO:0000256" key="3">
    <source>
        <dbReference type="ARBA" id="ARBA00022598"/>
    </source>
</evidence>
<dbReference type="InterPro" id="IPR015803">
    <property type="entry name" value="Cys-tRNA-ligase"/>
</dbReference>
<accession>A0A447ICL8</accession>
<dbReference type="RefSeq" id="WP_126150744.1">
    <property type="nucleotide sequence ID" value="NZ_JBHTMH010000001.1"/>
</dbReference>
<feature type="short sequence motif" description="'HIGH' region" evidence="10">
    <location>
        <begin position="36"/>
        <end position="46"/>
    </location>
</feature>
<dbReference type="HAMAP" id="MF_00041">
    <property type="entry name" value="Cys_tRNA_synth"/>
    <property type="match status" value="1"/>
</dbReference>
<dbReference type="GO" id="GO:0004817">
    <property type="term" value="F:cysteine-tRNA ligase activity"/>
    <property type="evidence" value="ECO:0007669"/>
    <property type="project" value="UniProtKB-UniRule"/>
</dbReference>
<dbReference type="OrthoDB" id="9815130at2"/>
<dbReference type="GO" id="GO:0005524">
    <property type="term" value="F:ATP binding"/>
    <property type="evidence" value="ECO:0007669"/>
    <property type="project" value="UniProtKB-UniRule"/>
</dbReference>
<evidence type="ECO:0000256" key="2">
    <source>
        <dbReference type="ARBA" id="ARBA00011245"/>
    </source>
</evidence>
<dbReference type="Gene3D" id="3.40.50.620">
    <property type="entry name" value="HUPs"/>
    <property type="match status" value="1"/>
</dbReference>
<evidence type="ECO:0000259" key="11">
    <source>
        <dbReference type="Pfam" id="PF01406"/>
    </source>
</evidence>
<feature type="domain" description="tRNA synthetases class I catalytic" evidence="11">
    <location>
        <begin position="21"/>
        <end position="333"/>
    </location>
</feature>
<dbReference type="InterPro" id="IPR032678">
    <property type="entry name" value="tRNA-synt_1_cat_dom"/>
</dbReference>
<evidence type="ECO:0000256" key="5">
    <source>
        <dbReference type="ARBA" id="ARBA00022741"/>
    </source>
</evidence>
<dbReference type="PANTHER" id="PTHR10890">
    <property type="entry name" value="CYSTEINYL-TRNA SYNTHETASE"/>
    <property type="match status" value="1"/>
</dbReference>
<dbReference type="SUPFAM" id="SSF47323">
    <property type="entry name" value="Anticodon-binding domain of a subclass of class I aminoacyl-tRNA synthetases"/>
    <property type="match status" value="1"/>
</dbReference>
<comment type="catalytic activity">
    <reaction evidence="10">
        <text>tRNA(Cys) + L-cysteine + ATP = L-cysteinyl-tRNA(Cys) + AMP + diphosphate</text>
        <dbReference type="Rhea" id="RHEA:17773"/>
        <dbReference type="Rhea" id="RHEA-COMP:9661"/>
        <dbReference type="Rhea" id="RHEA-COMP:9679"/>
        <dbReference type="ChEBI" id="CHEBI:30616"/>
        <dbReference type="ChEBI" id="CHEBI:33019"/>
        <dbReference type="ChEBI" id="CHEBI:35235"/>
        <dbReference type="ChEBI" id="CHEBI:78442"/>
        <dbReference type="ChEBI" id="CHEBI:78517"/>
        <dbReference type="ChEBI" id="CHEBI:456215"/>
        <dbReference type="EC" id="6.1.1.16"/>
    </reaction>
</comment>
<evidence type="ECO:0000256" key="10">
    <source>
        <dbReference type="HAMAP-Rule" id="MF_00041"/>
    </source>
</evidence>
<feature type="binding site" evidence="10">
    <location>
        <position position="34"/>
    </location>
    <ligand>
        <name>Zn(2+)</name>
        <dbReference type="ChEBI" id="CHEBI:29105"/>
    </ligand>
</feature>
<dbReference type="Proteomes" id="UP000268844">
    <property type="component" value="Unassembled WGS sequence"/>
</dbReference>
<keyword evidence="7 10" id="KW-0067">ATP-binding</keyword>
<sequence>MTTAKPQISLYNTLTRSKAPFVPMDATNVRLYACGPTVYDFAHIGNGRAAIVFDLLFRVLRHVYGPEHVTYVRNITDVDDKINARALRDHPDLPLNEAIRKVTETTAAQYQKDVAALGCLEPSVQPRATENIDEMQAMIGALIARGHAYAAGGEVLFRTRSMPDYGQLSGRNLEDNLAGARIAVDAHKEDPADFVLWKLSSPEEPGWDSPWGRGRPGWHIECSAMSERYLGKTFDIHGGGLDLIFPHHENEIAQSRCAHGSHAMANVWMHNGFLMVEGQKMSKSLGNFFTIHQLLETEDFGGRKWPGEVLRLAMLMTSYREPIDFTVRRLEEALTLLERWERAAGDAAPAAQLSSDLVERLVDDLDTPAVINRIHTLILEEGRAADGLALAALMGITVKRDVAVDDTVATQIAARLAALNAKDFAEADRIRNDLAEQGIALMDYKDEAGQRQTKWEVKR</sequence>
<comment type="cofactor">
    <cofactor evidence="10">
        <name>Zn(2+)</name>
        <dbReference type="ChEBI" id="CHEBI:29105"/>
    </cofactor>
    <text evidence="10">Binds 1 zinc ion per subunit.</text>
</comment>
<dbReference type="SUPFAM" id="SSF52374">
    <property type="entry name" value="Nucleotidylyl transferase"/>
    <property type="match status" value="1"/>
</dbReference>
<dbReference type="NCBIfam" id="TIGR00435">
    <property type="entry name" value="cysS"/>
    <property type="match status" value="1"/>
</dbReference>
<dbReference type="CDD" id="cd00672">
    <property type="entry name" value="CysRS_core"/>
    <property type="match status" value="1"/>
</dbReference>
<evidence type="ECO:0000313" key="13">
    <source>
        <dbReference type="Proteomes" id="UP000268844"/>
    </source>
</evidence>
<keyword evidence="8 10" id="KW-0648">Protein biosynthesis</keyword>
<gene>
    <name evidence="10 12" type="primary">cysS</name>
    <name evidence="12" type="ORF">DEVEQU_02344</name>
</gene>
<evidence type="ECO:0000256" key="4">
    <source>
        <dbReference type="ARBA" id="ARBA00022723"/>
    </source>
</evidence>
<comment type="subunit">
    <text evidence="2 10">Monomer.</text>
</comment>
<comment type="similarity">
    <text evidence="1 10">Belongs to the class-I aminoacyl-tRNA synthetase family.</text>
</comment>
<feature type="binding site" evidence="10">
    <location>
        <position position="283"/>
    </location>
    <ligand>
        <name>ATP</name>
        <dbReference type="ChEBI" id="CHEBI:30616"/>
    </ligand>
</feature>
<dbReference type="InterPro" id="IPR014729">
    <property type="entry name" value="Rossmann-like_a/b/a_fold"/>
</dbReference>
<dbReference type="PANTHER" id="PTHR10890:SF3">
    <property type="entry name" value="CYSTEINE--TRNA LIGASE, CYTOPLASMIC"/>
    <property type="match status" value="1"/>
</dbReference>
<keyword evidence="6 10" id="KW-0862">Zinc</keyword>
<dbReference type="GO" id="GO:0006423">
    <property type="term" value="P:cysteinyl-tRNA aminoacylation"/>
    <property type="evidence" value="ECO:0007669"/>
    <property type="project" value="UniProtKB-UniRule"/>
</dbReference>
<dbReference type="InterPro" id="IPR009080">
    <property type="entry name" value="tRNAsynth_Ia_anticodon-bd"/>
</dbReference>
<organism evidence="12 13">
    <name type="scientific">Devosia equisanguinis</name>
    <dbReference type="NCBI Taxonomy" id="2490941"/>
    <lineage>
        <taxon>Bacteria</taxon>
        <taxon>Pseudomonadati</taxon>
        <taxon>Pseudomonadota</taxon>
        <taxon>Alphaproteobacteria</taxon>
        <taxon>Hyphomicrobiales</taxon>
        <taxon>Devosiaceae</taxon>
        <taxon>Devosia</taxon>
    </lineage>
</organism>